<keyword evidence="2" id="KW-1185">Reference proteome</keyword>
<accession>A0ACB6F2I4</accession>
<organism evidence="1 2">
    <name type="scientific">Alternaria gaisen</name>
    <dbReference type="NCBI Taxonomy" id="167740"/>
    <lineage>
        <taxon>Eukaryota</taxon>
        <taxon>Fungi</taxon>
        <taxon>Dikarya</taxon>
        <taxon>Ascomycota</taxon>
        <taxon>Pezizomycotina</taxon>
        <taxon>Dothideomycetes</taxon>
        <taxon>Pleosporomycetidae</taxon>
        <taxon>Pleosporales</taxon>
        <taxon>Pleosporineae</taxon>
        <taxon>Pleosporaceae</taxon>
        <taxon>Alternaria</taxon>
        <taxon>Alternaria sect. Alternaria</taxon>
    </lineage>
</organism>
<reference evidence="1 2" key="1">
    <citation type="journal article" date="2019" name="bioRxiv">
        <title>Genomics, evolutionary history and diagnostics of the Alternaria alternata species group including apple and Asian pear pathotypes.</title>
        <authorList>
            <person name="Armitage A.D."/>
            <person name="Cockerton H.M."/>
            <person name="Sreenivasaprasad S."/>
            <person name="Woodhall J.W."/>
            <person name="Lane C.R."/>
            <person name="Harrison R.J."/>
            <person name="Clarkson J.P."/>
        </authorList>
    </citation>
    <scope>NUCLEOTIDE SEQUENCE [LARGE SCALE GENOMIC DNA]</scope>
    <source>
        <strain evidence="1 2">FERA 650</strain>
    </source>
</reference>
<evidence type="ECO:0000313" key="2">
    <source>
        <dbReference type="Proteomes" id="UP000293547"/>
    </source>
</evidence>
<sequence>MMYSKTALLLLISSVSFILAAPVEAEPIDSVTYDPATFDTEMSFTTKLAERADKHLCWGWCQVNISGGPCNWYCPAGIACKPQNNRGVGCGDWKGDMNGSGSQGDGLVLVTSVDDTVQHRV</sequence>
<protein>
    <submittedName>
        <fullName evidence="1">Uncharacterized protein</fullName>
    </submittedName>
</protein>
<name>A0ACB6F2I4_9PLEO</name>
<proteinExistence type="predicted"/>
<dbReference type="Proteomes" id="UP000293547">
    <property type="component" value="Unassembled WGS sequence"/>
</dbReference>
<comment type="caution">
    <text evidence="1">The sequence shown here is derived from an EMBL/GenBank/DDBJ whole genome shotgun (WGS) entry which is preliminary data.</text>
</comment>
<gene>
    <name evidence="1" type="ORF">AG0111_0g13090</name>
</gene>
<evidence type="ECO:0000313" key="1">
    <source>
        <dbReference type="EMBL" id="KAB2098631.1"/>
    </source>
</evidence>
<dbReference type="EMBL" id="PDWZ02000023">
    <property type="protein sequence ID" value="KAB2098631.1"/>
    <property type="molecule type" value="Genomic_DNA"/>
</dbReference>